<dbReference type="Proteomes" id="UP000030121">
    <property type="component" value="Unassembled WGS sequence"/>
</dbReference>
<evidence type="ECO:0000313" key="2">
    <source>
        <dbReference type="EMBL" id="KGO89766.1"/>
    </source>
</evidence>
<dbReference type="InterPro" id="IPR003593">
    <property type="entry name" value="AAA+_ATPase"/>
</dbReference>
<gene>
    <name evidence="2" type="ORF">Q764_06150</name>
</gene>
<accession>A0A0A2MDU6</accession>
<dbReference type="InterPro" id="IPR027417">
    <property type="entry name" value="P-loop_NTPase"/>
</dbReference>
<reference evidence="2 3" key="1">
    <citation type="submission" date="2013-09" db="EMBL/GenBank/DDBJ databases">
        <authorList>
            <person name="Zeng Z."/>
            <person name="Chen C."/>
        </authorList>
    </citation>
    <scope>NUCLEOTIDE SEQUENCE [LARGE SCALE GENOMIC DNA]</scope>
    <source>
        <strain evidence="2 3">GH29-5</strain>
    </source>
</reference>
<dbReference type="SUPFAM" id="SSF52540">
    <property type="entry name" value="P-loop containing nucleoside triphosphate hydrolases"/>
    <property type="match status" value="1"/>
</dbReference>
<feature type="domain" description="AAA+ ATPase" evidence="1">
    <location>
        <begin position="90"/>
        <end position="237"/>
    </location>
</feature>
<dbReference type="EMBL" id="JRLW01000005">
    <property type="protein sequence ID" value="KGO89766.1"/>
    <property type="molecule type" value="Genomic_DNA"/>
</dbReference>
<dbReference type="eggNOG" id="COG2842">
    <property type="taxonomic scope" value="Bacteria"/>
</dbReference>
<dbReference type="Pfam" id="PF13401">
    <property type="entry name" value="AAA_22"/>
    <property type="match status" value="1"/>
</dbReference>
<dbReference type="InterPro" id="IPR052026">
    <property type="entry name" value="ExeA_AAA_ATPase_DNA-bind"/>
</dbReference>
<dbReference type="InterPro" id="IPR049945">
    <property type="entry name" value="AAA_22"/>
</dbReference>
<proteinExistence type="predicted"/>
<dbReference type="STRING" id="1121899.GCA_000430025_01848"/>
<dbReference type="Gene3D" id="3.40.50.300">
    <property type="entry name" value="P-loop containing nucleotide triphosphate hydrolases"/>
    <property type="match status" value="1"/>
</dbReference>
<dbReference type="PANTHER" id="PTHR35894:SF5">
    <property type="entry name" value="MU-LIKE PROPHAGE FLUMU DNA TRANSPOSITION PROTEIN B"/>
    <property type="match status" value="1"/>
</dbReference>
<comment type="caution">
    <text evidence="2">The sequence shown here is derived from an EMBL/GenBank/DDBJ whole genome shotgun (WGS) entry which is preliminary data.</text>
</comment>
<dbReference type="RefSeq" id="WP_026980291.1">
    <property type="nucleotide sequence ID" value="NZ_AUCZ01000008.1"/>
</dbReference>
<dbReference type="GO" id="GO:0016887">
    <property type="term" value="F:ATP hydrolysis activity"/>
    <property type="evidence" value="ECO:0007669"/>
    <property type="project" value="InterPro"/>
</dbReference>
<protein>
    <submittedName>
        <fullName evidence="2">ATPase</fullName>
    </submittedName>
</protein>
<dbReference type="PANTHER" id="PTHR35894">
    <property type="entry name" value="GENERAL SECRETION PATHWAY PROTEIN A-RELATED"/>
    <property type="match status" value="1"/>
</dbReference>
<dbReference type="OrthoDB" id="1426482at2"/>
<sequence>MNTEQKQQITESLRLFCSQKGSQNKAANSLKGVSAGTISQILNGKTDLIADEMWRNIEAQLKPTSSKEWQTVETRDFKTLNRLFSDAQQHSNVFAVVGDAGSGKSKTIEIYSQNNENVFKLSCSEFWNKKYFLQELLQSMGRDYSGLTVAEMMHESVMQILKREDPVIVLDEADKLTDQVLYFFITLYNKLEDNCGIVLCATDHLEKRIKRGLKINKKGYKEIYSRIGRKFIELNGVGFTDVTQICLANGIEDKAEIKKVWDDCECDLRRVKRKIHALKQKQYATTQED</sequence>
<name>A0A0A2MDU6_9FLAO</name>
<dbReference type="AlphaFoldDB" id="A0A0A2MDU6"/>
<evidence type="ECO:0000259" key="1">
    <source>
        <dbReference type="SMART" id="SM00382"/>
    </source>
</evidence>
<keyword evidence="3" id="KW-1185">Reference proteome</keyword>
<dbReference type="SMART" id="SM00382">
    <property type="entry name" value="AAA"/>
    <property type="match status" value="1"/>
</dbReference>
<evidence type="ECO:0000313" key="3">
    <source>
        <dbReference type="Proteomes" id="UP000030121"/>
    </source>
</evidence>
<organism evidence="2 3">
    <name type="scientific">Flavobacterium suncheonense GH29-5 = DSM 17707</name>
    <dbReference type="NCBI Taxonomy" id="1121899"/>
    <lineage>
        <taxon>Bacteria</taxon>
        <taxon>Pseudomonadati</taxon>
        <taxon>Bacteroidota</taxon>
        <taxon>Flavobacteriia</taxon>
        <taxon>Flavobacteriales</taxon>
        <taxon>Flavobacteriaceae</taxon>
        <taxon>Flavobacterium</taxon>
    </lineage>
</organism>